<comment type="caution">
    <text evidence="2">The sequence shown here is derived from an EMBL/GenBank/DDBJ whole genome shotgun (WGS) entry which is preliminary data.</text>
</comment>
<dbReference type="AlphaFoldDB" id="A0AAD7WPQ5"/>
<accession>A0AAD7WPQ5</accession>
<dbReference type="EMBL" id="JAINUG010000052">
    <property type="protein sequence ID" value="KAJ8404727.1"/>
    <property type="molecule type" value="Genomic_DNA"/>
</dbReference>
<reference evidence="2" key="1">
    <citation type="journal article" date="2023" name="Science">
        <title>Genome structures resolve the early diversification of teleost fishes.</title>
        <authorList>
            <person name="Parey E."/>
            <person name="Louis A."/>
            <person name="Montfort J."/>
            <person name="Bouchez O."/>
            <person name="Roques C."/>
            <person name="Iampietro C."/>
            <person name="Lluch J."/>
            <person name="Castinel A."/>
            <person name="Donnadieu C."/>
            <person name="Desvignes T."/>
            <person name="Floi Bucao C."/>
            <person name="Jouanno E."/>
            <person name="Wen M."/>
            <person name="Mejri S."/>
            <person name="Dirks R."/>
            <person name="Jansen H."/>
            <person name="Henkel C."/>
            <person name="Chen W.J."/>
            <person name="Zahm M."/>
            <person name="Cabau C."/>
            <person name="Klopp C."/>
            <person name="Thompson A.W."/>
            <person name="Robinson-Rechavi M."/>
            <person name="Braasch I."/>
            <person name="Lecointre G."/>
            <person name="Bobe J."/>
            <person name="Postlethwait J.H."/>
            <person name="Berthelot C."/>
            <person name="Roest Crollius H."/>
            <person name="Guiguen Y."/>
        </authorList>
    </citation>
    <scope>NUCLEOTIDE SEQUENCE</scope>
    <source>
        <strain evidence="2">NC1722</strain>
    </source>
</reference>
<sequence>MGPEMRNERAPPGGGVARQQDDPEGSGQRPDWLELELLKQEHRRHSIALGDAAALGERRLRSADPSRSLRKLRDEFCTYMQLEYVEKEESVFRGKQAALTLPACIRPMCHGEPVRGISIAPNGIVVTVREDGAVYYWNSELQLKKSKTVFVCLLTSQR</sequence>
<keyword evidence="3" id="KW-1185">Reference proteome</keyword>
<evidence type="ECO:0000313" key="3">
    <source>
        <dbReference type="Proteomes" id="UP001221898"/>
    </source>
</evidence>
<organism evidence="2 3">
    <name type="scientific">Aldrovandia affinis</name>
    <dbReference type="NCBI Taxonomy" id="143900"/>
    <lineage>
        <taxon>Eukaryota</taxon>
        <taxon>Metazoa</taxon>
        <taxon>Chordata</taxon>
        <taxon>Craniata</taxon>
        <taxon>Vertebrata</taxon>
        <taxon>Euteleostomi</taxon>
        <taxon>Actinopterygii</taxon>
        <taxon>Neopterygii</taxon>
        <taxon>Teleostei</taxon>
        <taxon>Notacanthiformes</taxon>
        <taxon>Halosauridae</taxon>
        <taxon>Aldrovandia</taxon>
    </lineage>
</organism>
<protein>
    <submittedName>
        <fullName evidence="2">Uncharacterized protein</fullName>
    </submittedName>
</protein>
<evidence type="ECO:0000256" key="1">
    <source>
        <dbReference type="SAM" id="MobiDB-lite"/>
    </source>
</evidence>
<gene>
    <name evidence="2" type="ORF">AAFF_G00335900</name>
</gene>
<evidence type="ECO:0000313" key="2">
    <source>
        <dbReference type="EMBL" id="KAJ8404727.1"/>
    </source>
</evidence>
<name>A0AAD7WPQ5_9TELE</name>
<dbReference type="Proteomes" id="UP001221898">
    <property type="component" value="Unassembled WGS sequence"/>
</dbReference>
<proteinExistence type="predicted"/>
<feature type="region of interest" description="Disordered" evidence="1">
    <location>
        <begin position="1"/>
        <end position="30"/>
    </location>
</feature>